<evidence type="ECO:0000256" key="1">
    <source>
        <dbReference type="SAM" id="MobiDB-lite"/>
    </source>
</evidence>
<dbReference type="STRING" id="1441469.A0A225A8Q2"/>
<comment type="caution">
    <text evidence="2">The sequence shown here is derived from an EMBL/GenBank/DDBJ whole genome shotgun (WGS) entry which is preliminary data.</text>
</comment>
<name>A0A225A8Q2_TALAT</name>
<protein>
    <submittedName>
        <fullName evidence="2">Uncharacterized protein</fullName>
    </submittedName>
</protein>
<feature type="region of interest" description="Disordered" evidence="1">
    <location>
        <begin position="95"/>
        <end position="132"/>
    </location>
</feature>
<proteinExistence type="predicted"/>
<dbReference type="AlphaFoldDB" id="A0A225A8Q2"/>
<dbReference type="Proteomes" id="UP000214365">
    <property type="component" value="Unassembled WGS sequence"/>
</dbReference>
<evidence type="ECO:0000313" key="3">
    <source>
        <dbReference type="Proteomes" id="UP000214365"/>
    </source>
</evidence>
<accession>A0A225A8Q2</accession>
<evidence type="ECO:0000313" key="2">
    <source>
        <dbReference type="EMBL" id="OKL57161.1"/>
    </source>
</evidence>
<reference evidence="2 3" key="1">
    <citation type="submission" date="2015-06" db="EMBL/GenBank/DDBJ databases">
        <title>Talaromyces atroroseus IBT 11181 draft genome.</title>
        <authorList>
            <person name="Rasmussen K.B."/>
            <person name="Rasmussen S."/>
            <person name="Petersen B."/>
            <person name="Sicheritz-Ponten T."/>
            <person name="Mortensen U.H."/>
            <person name="Thrane U."/>
        </authorList>
    </citation>
    <scope>NUCLEOTIDE SEQUENCE [LARGE SCALE GENOMIC DNA]</scope>
    <source>
        <strain evidence="2 3">IBT 11181</strain>
    </source>
</reference>
<dbReference type="OrthoDB" id="10016792at2759"/>
<dbReference type="EMBL" id="LFMY01000012">
    <property type="protein sequence ID" value="OKL57161.1"/>
    <property type="molecule type" value="Genomic_DNA"/>
</dbReference>
<dbReference type="GeneID" id="31007196"/>
<keyword evidence="3" id="KW-1185">Reference proteome</keyword>
<gene>
    <name evidence="2" type="ORF">UA08_07440</name>
</gene>
<sequence length="933" mass="105440">MDPRNPDIIKYPQVNPSVILSVSPDAIRPHELKIPISLYVEGFEATEDKTWVYQEEETKETKETKVPRDCFNLYTRKIYGPESAVRRITLGVAGEDGTKEKPNVQGGRGWDGTATTENQPLEDGGDGGNGGSSTVLLGRRFGSAVLLCRQLLGHFTDDGKIWPTDFRDLVRDWVLEMTVDKAIQKLVPLPEDMSDVDQILKKPKEDFHQILKLSYEHLLRPGDTLRNNMTKAIDVNGGTYGMGGRGPNGLGKDGKNGHPGRSMVAIVDESENILSLSTCYLHPVQCQMLLDKAKLFLLLGTEEHLARALTLLERLHLQLSFLGDPDLPEDLSETALGKAYRAFEPLLHIVGGRRDKEPVSFQQLRVIRNEVEKTLKGLLTPKTKSDPASIQVPRASFAFYATYATNFLEELKEIEDTYISYLKDDISEERQRKAIQQRESSCQAAIAQSRDLIQVVRHDMDAVVHKISVAEQGMKIAKDKLMQTMDGIKKKVTYLLGFNFNDLVSAIGMVIFTAEGGGLYWMMANEGLGFAYDTWNKIQNDSGVSIDKKYLVKHIQRIGETVRDLKEGYEIMKDGGVNFSDPGGEKLAMQQSMMETFLNEFSSKLGDETLKEVRKAFEDYINAVQTRNENVLSYSRDVQLLIRHLSRIESLEAQNKDLVRQEYDSLGMEHPTLTAFMRSMYTHALDGVMIWLQGMQNAYQFCALEDRNIIGEEMREFDFSNFNYPMLNRINTRLNQAYAERAQSWGRPPQHVEGVQYMIPDADMDLQDSTPTDMRVILQAVITPHTVQYPSKSPIFGSERVDVRVTSVRFYVDKVSTKSGFLDVWITHSGGETILADDKMPHLYSHQPVKTNFRYKLDDRNYTGKGTVQGEISPVALNPSVKGRNEDPYALVGPFTTWYIEIVREDNDGLDLSQAENPCLEFDVLFRPTRSLG</sequence>
<dbReference type="RefSeq" id="XP_020117282.1">
    <property type="nucleotide sequence ID" value="XM_020262334.1"/>
</dbReference>
<organism evidence="2 3">
    <name type="scientific">Talaromyces atroroseus</name>
    <dbReference type="NCBI Taxonomy" id="1441469"/>
    <lineage>
        <taxon>Eukaryota</taxon>
        <taxon>Fungi</taxon>
        <taxon>Dikarya</taxon>
        <taxon>Ascomycota</taxon>
        <taxon>Pezizomycotina</taxon>
        <taxon>Eurotiomycetes</taxon>
        <taxon>Eurotiomycetidae</taxon>
        <taxon>Eurotiales</taxon>
        <taxon>Trichocomaceae</taxon>
        <taxon>Talaromyces</taxon>
        <taxon>Talaromyces sect. Trachyspermi</taxon>
    </lineage>
</organism>